<evidence type="ECO:0000313" key="1">
    <source>
        <dbReference type="EMBL" id="GIY92185.1"/>
    </source>
</evidence>
<dbReference type="AlphaFoldDB" id="A0AAV4XAR5"/>
<dbReference type="EMBL" id="BPLR01000111">
    <property type="protein sequence ID" value="GIY92185.1"/>
    <property type="molecule type" value="Genomic_DNA"/>
</dbReference>
<organism evidence="1 2">
    <name type="scientific">Caerostris extrusa</name>
    <name type="common">Bark spider</name>
    <name type="synonym">Caerostris bankana</name>
    <dbReference type="NCBI Taxonomy" id="172846"/>
    <lineage>
        <taxon>Eukaryota</taxon>
        <taxon>Metazoa</taxon>
        <taxon>Ecdysozoa</taxon>
        <taxon>Arthropoda</taxon>
        <taxon>Chelicerata</taxon>
        <taxon>Arachnida</taxon>
        <taxon>Araneae</taxon>
        <taxon>Araneomorphae</taxon>
        <taxon>Entelegynae</taxon>
        <taxon>Araneoidea</taxon>
        <taxon>Araneidae</taxon>
        <taxon>Caerostris</taxon>
    </lineage>
</organism>
<protein>
    <submittedName>
        <fullName evidence="1">Uncharacterized protein</fullName>
    </submittedName>
</protein>
<name>A0AAV4XAR5_CAEEX</name>
<accession>A0AAV4XAR5</accession>
<sequence>MKIYYTDVIRENRSNRQEEEIRNPREKKYKLKDTKTELGEENALLRVKKGLEKHPLRGLHPPSVDAFLGGVLCFLSDRMEILYSSLPGLYMRKRSNFPPEYFVGCGSSRGGPSDLGWKSGVLNHRAFRSYSSNAKKNGWKSECLTDRSQRGCPFLGGVFSVSSLTERRFFYSSLPGLYMRKRSIFLQSILWVIGSSRGGPSLIWDGSPSPQSQSV</sequence>
<dbReference type="Proteomes" id="UP001054945">
    <property type="component" value="Unassembled WGS sequence"/>
</dbReference>
<comment type="caution">
    <text evidence="1">The sequence shown here is derived from an EMBL/GenBank/DDBJ whole genome shotgun (WGS) entry which is preliminary data.</text>
</comment>
<evidence type="ECO:0000313" key="2">
    <source>
        <dbReference type="Proteomes" id="UP001054945"/>
    </source>
</evidence>
<proteinExistence type="predicted"/>
<keyword evidence="2" id="KW-1185">Reference proteome</keyword>
<gene>
    <name evidence="1" type="ORF">CEXT_117321</name>
</gene>
<reference evidence="1 2" key="1">
    <citation type="submission" date="2021-06" db="EMBL/GenBank/DDBJ databases">
        <title>Caerostris extrusa draft genome.</title>
        <authorList>
            <person name="Kono N."/>
            <person name="Arakawa K."/>
        </authorList>
    </citation>
    <scope>NUCLEOTIDE SEQUENCE [LARGE SCALE GENOMIC DNA]</scope>
</reference>